<dbReference type="PANTHER" id="PTHR46043:SF13">
    <property type="entry name" value="ARM REPEAT SUPERFAMILY PROTEIN"/>
    <property type="match status" value="1"/>
</dbReference>
<dbReference type="Pfam" id="PF00514">
    <property type="entry name" value="Arm"/>
    <property type="match status" value="1"/>
</dbReference>
<evidence type="ECO:0000313" key="5">
    <source>
        <dbReference type="Proteomes" id="UP000593562"/>
    </source>
</evidence>
<reference evidence="4 5" key="1">
    <citation type="journal article" date="2020" name="Nat. Commun.">
        <title>Genome of Tripterygium wilfordii and identification of cytochrome P450 involved in triptolide biosynthesis.</title>
        <authorList>
            <person name="Tu L."/>
            <person name="Su P."/>
            <person name="Zhang Z."/>
            <person name="Gao L."/>
            <person name="Wang J."/>
            <person name="Hu T."/>
            <person name="Zhou J."/>
            <person name="Zhang Y."/>
            <person name="Zhao Y."/>
            <person name="Liu Y."/>
            <person name="Song Y."/>
            <person name="Tong Y."/>
            <person name="Lu Y."/>
            <person name="Yang J."/>
            <person name="Xu C."/>
            <person name="Jia M."/>
            <person name="Peters R.J."/>
            <person name="Huang L."/>
            <person name="Gao W."/>
        </authorList>
    </citation>
    <scope>NUCLEOTIDE SEQUENCE [LARGE SCALE GENOMIC DNA]</scope>
    <source>
        <strain evidence="5">cv. XIE 37</strain>
        <tissue evidence="4">Leaf</tissue>
    </source>
</reference>
<feature type="repeat" description="ARM" evidence="2">
    <location>
        <begin position="181"/>
        <end position="223"/>
    </location>
</feature>
<evidence type="ECO:0000256" key="1">
    <source>
        <dbReference type="ARBA" id="ARBA00022737"/>
    </source>
</evidence>
<sequence>MESPENDPIKLSNQLLQSLLEKIPHVQNFKGKWASIRTKLNEVQAQLADFNDFPSSTSHPLCLDLLHSISHTLNDASLFSEKCRSPNLSEGKLKTQSDIDSILARLDRHIKDSEILTKSGVLQQGVVVSSSSKRDAIRAETRNFLTRLQIGSTEAKQSAMDSLLGLLLEDDKNVMIAVAQGLVPVLVGLLDSSSFEMKEKTVAAISRVSMVDSSKHVLVAEGLLLLNHLLRILESGSGFAKEKACIVLQALSISKENARAIGSRGGISSLLEICQGGTPGSQAFAAGVLRNLSVFSEIRENFIEEKAIFVLIGLAASGTATAQENAIGCLCNLVSEDESLKLLVAKEGVIECLKNYWDSAPSVKTLEAAVELLSHLASYHPVADFLVSDGFIARLVAVLNCGVLGVRIAAAQAVYELGFSTKTRKEMGECGCIAPLIKMLDGKAVEEKEAAAKTLSSLVLYAGNRRIFRRDQRGIVTTVQLLDPSILNLDKKYPISVLSSLVHSKNCRKQMVAAGATVHLQKLVEMDIEGAKKLLEALGRSKIWGVFSRP</sequence>
<dbReference type="Gene3D" id="1.25.10.10">
    <property type="entry name" value="Leucine-rich Repeat Variant"/>
    <property type="match status" value="2"/>
</dbReference>
<dbReference type="Pfam" id="PF23005">
    <property type="entry name" value="DUF7032"/>
    <property type="match status" value="1"/>
</dbReference>
<dbReference type="InterPro" id="IPR011989">
    <property type="entry name" value="ARM-like"/>
</dbReference>
<gene>
    <name evidence="4" type="ORF">HS088_TW19G00587</name>
</gene>
<keyword evidence="1" id="KW-0677">Repeat</keyword>
<evidence type="ECO:0000256" key="2">
    <source>
        <dbReference type="PROSITE-ProRule" id="PRU00259"/>
    </source>
</evidence>
<dbReference type="InterPro" id="IPR016024">
    <property type="entry name" value="ARM-type_fold"/>
</dbReference>
<dbReference type="OrthoDB" id="7537227at2759"/>
<feature type="domain" description="DUF7032" evidence="3">
    <location>
        <begin position="12"/>
        <end position="121"/>
    </location>
</feature>
<dbReference type="Proteomes" id="UP000593562">
    <property type="component" value="Unassembled WGS sequence"/>
</dbReference>
<dbReference type="SUPFAM" id="SSF48371">
    <property type="entry name" value="ARM repeat"/>
    <property type="match status" value="1"/>
</dbReference>
<name>A0A7J7C9Y7_TRIWF</name>
<proteinExistence type="predicted"/>
<dbReference type="PANTHER" id="PTHR46043">
    <property type="entry name" value="ARM REPEAT SUPERFAMILY PROTEIN"/>
    <property type="match status" value="1"/>
</dbReference>
<dbReference type="AlphaFoldDB" id="A0A7J7C9Y7"/>
<accession>A0A7J7C9Y7</accession>
<organism evidence="4 5">
    <name type="scientific">Tripterygium wilfordii</name>
    <name type="common">Thunder God vine</name>
    <dbReference type="NCBI Taxonomy" id="458696"/>
    <lineage>
        <taxon>Eukaryota</taxon>
        <taxon>Viridiplantae</taxon>
        <taxon>Streptophyta</taxon>
        <taxon>Embryophyta</taxon>
        <taxon>Tracheophyta</taxon>
        <taxon>Spermatophyta</taxon>
        <taxon>Magnoliopsida</taxon>
        <taxon>eudicotyledons</taxon>
        <taxon>Gunneridae</taxon>
        <taxon>Pentapetalae</taxon>
        <taxon>rosids</taxon>
        <taxon>fabids</taxon>
        <taxon>Celastrales</taxon>
        <taxon>Celastraceae</taxon>
        <taxon>Tripterygium</taxon>
    </lineage>
</organism>
<evidence type="ECO:0000313" key="4">
    <source>
        <dbReference type="EMBL" id="KAF5730984.1"/>
    </source>
</evidence>
<dbReference type="InterPro" id="IPR000225">
    <property type="entry name" value="Armadillo"/>
</dbReference>
<keyword evidence="5" id="KW-1185">Reference proteome</keyword>
<dbReference type="PROSITE" id="PS50176">
    <property type="entry name" value="ARM_REPEAT"/>
    <property type="match status" value="1"/>
</dbReference>
<dbReference type="EMBL" id="JAAARO010000019">
    <property type="protein sequence ID" value="KAF5730984.1"/>
    <property type="molecule type" value="Genomic_DNA"/>
</dbReference>
<dbReference type="InterPro" id="IPR054296">
    <property type="entry name" value="DUF7032"/>
</dbReference>
<protein>
    <recommendedName>
        <fullName evidence="3">DUF7032 domain-containing protein</fullName>
    </recommendedName>
</protein>
<dbReference type="SMART" id="SM00185">
    <property type="entry name" value="ARM"/>
    <property type="match status" value="6"/>
</dbReference>
<dbReference type="FunCoup" id="A0A7J7C9Y7">
    <property type="interactions" value="1638"/>
</dbReference>
<comment type="caution">
    <text evidence="4">The sequence shown here is derived from an EMBL/GenBank/DDBJ whole genome shotgun (WGS) entry which is preliminary data.</text>
</comment>
<dbReference type="InParanoid" id="A0A7J7C9Y7"/>
<evidence type="ECO:0000259" key="3">
    <source>
        <dbReference type="Pfam" id="PF23005"/>
    </source>
</evidence>